<dbReference type="InterPro" id="IPR008972">
    <property type="entry name" value="Cupredoxin"/>
</dbReference>
<comment type="caution">
    <text evidence="16">The sequence shown here is derived from an EMBL/GenBank/DDBJ whole genome shotgun (WGS) entry which is preliminary data.</text>
</comment>
<reference evidence="17" key="1">
    <citation type="journal article" date="2019" name="Int. J. Syst. Evol. Microbiol.">
        <title>The Global Catalogue of Microorganisms (GCM) 10K type strain sequencing project: providing services to taxonomists for standard genome sequencing and annotation.</title>
        <authorList>
            <consortium name="The Broad Institute Genomics Platform"/>
            <consortium name="The Broad Institute Genome Sequencing Center for Infectious Disease"/>
            <person name="Wu L."/>
            <person name="Ma J."/>
        </authorList>
    </citation>
    <scope>NUCLEOTIDE SEQUENCE [LARGE SCALE GENOMIC DNA]</scope>
    <source>
        <strain evidence="17">KCTC 62192</strain>
    </source>
</reference>
<dbReference type="Pfam" id="PF00116">
    <property type="entry name" value="COX2"/>
    <property type="match status" value="1"/>
</dbReference>
<dbReference type="EC" id="7.1.1.9" evidence="3"/>
<evidence type="ECO:0000256" key="2">
    <source>
        <dbReference type="ARBA" id="ARBA00007866"/>
    </source>
</evidence>
<feature type="compositionally biased region" description="Polar residues" evidence="13">
    <location>
        <begin position="318"/>
        <end position="350"/>
    </location>
</feature>
<evidence type="ECO:0000256" key="9">
    <source>
        <dbReference type="ARBA" id="ARBA00022989"/>
    </source>
</evidence>
<dbReference type="PANTHER" id="PTHR22888">
    <property type="entry name" value="CYTOCHROME C OXIDASE, SUBUNIT II"/>
    <property type="match status" value="1"/>
</dbReference>
<keyword evidence="10" id="KW-0186">Copper</keyword>
<evidence type="ECO:0000256" key="11">
    <source>
        <dbReference type="ARBA" id="ARBA00023136"/>
    </source>
</evidence>
<feature type="region of interest" description="Disordered" evidence="13">
    <location>
        <begin position="251"/>
        <end position="364"/>
    </location>
</feature>
<feature type="domain" description="Cytochrome oxidase subunit II copper A binding" evidence="15">
    <location>
        <begin position="131"/>
        <end position="249"/>
    </location>
</feature>
<dbReference type="EMBL" id="JBHRSK010000004">
    <property type="protein sequence ID" value="MFC2968080.1"/>
    <property type="molecule type" value="Genomic_DNA"/>
</dbReference>
<feature type="transmembrane region" description="Helical" evidence="14">
    <location>
        <begin position="93"/>
        <end position="115"/>
    </location>
</feature>
<comment type="catalytic activity">
    <reaction evidence="12">
        <text>4 Fe(II)-[cytochrome c] + O2 + 8 H(+)(in) = 4 Fe(III)-[cytochrome c] + 2 H2O + 4 H(+)(out)</text>
        <dbReference type="Rhea" id="RHEA:11436"/>
        <dbReference type="Rhea" id="RHEA-COMP:10350"/>
        <dbReference type="Rhea" id="RHEA-COMP:14399"/>
        <dbReference type="ChEBI" id="CHEBI:15377"/>
        <dbReference type="ChEBI" id="CHEBI:15378"/>
        <dbReference type="ChEBI" id="CHEBI:15379"/>
        <dbReference type="ChEBI" id="CHEBI:29033"/>
        <dbReference type="ChEBI" id="CHEBI:29034"/>
        <dbReference type="EC" id="7.1.1.9"/>
    </reaction>
</comment>
<dbReference type="RefSeq" id="WP_377832751.1">
    <property type="nucleotide sequence ID" value="NZ_JBHRSK010000004.1"/>
</dbReference>
<dbReference type="PROSITE" id="PS50857">
    <property type="entry name" value="COX2_CUA"/>
    <property type="match status" value="1"/>
</dbReference>
<evidence type="ECO:0000313" key="17">
    <source>
        <dbReference type="Proteomes" id="UP001595443"/>
    </source>
</evidence>
<evidence type="ECO:0000256" key="12">
    <source>
        <dbReference type="ARBA" id="ARBA00047816"/>
    </source>
</evidence>
<keyword evidence="5 14" id="KW-0812">Transmembrane</keyword>
<evidence type="ECO:0000256" key="10">
    <source>
        <dbReference type="ARBA" id="ARBA00023008"/>
    </source>
</evidence>
<dbReference type="InterPro" id="IPR045187">
    <property type="entry name" value="CcO_II"/>
</dbReference>
<organism evidence="16 17">
    <name type="scientific">Acidimangrovimonas pyrenivorans</name>
    <dbReference type="NCBI Taxonomy" id="2030798"/>
    <lineage>
        <taxon>Bacteria</taxon>
        <taxon>Pseudomonadati</taxon>
        <taxon>Pseudomonadota</taxon>
        <taxon>Alphaproteobacteria</taxon>
        <taxon>Rhodobacterales</taxon>
        <taxon>Paracoccaceae</taxon>
        <taxon>Acidimangrovimonas</taxon>
    </lineage>
</organism>
<comment type="subcellular location">
    <subcellularLocation>
        <location evidence="1">Membrane</location>
        <topology evidence="1">Multi-pass membrane protein</topology>
    </subcellularLocation>
</comment>
<dbReference type="InterPro" id="IPR036257">
    <property type="entry name" value="Cyt_c_oxidase_su2_TM_sf"/>
</dbReference>
<evidence type="ECO:0000256" key="3">
    <source>
        <dbReference type="ARBA" id="ARBA00012949"/>
    </source>
</evidence>
<evidence type="ECO:0000313" key="16">
    <source>
        <dbReference type="EMBL" id="MFC2968080.1"/>
    </source>
</evidence>
<feature type="compositionally biased region" description="Gly residues" evidence="13">
    <location>
        <begin position="265"/>
        <end position="275"/>
    </location>
</feature>
<keyword evidence="6" id="KW-0479">Metal-binding</keyword>
<keyword evidence="11 14" id="KW-0472">Membrane</keyword>
<dbReference type="PROSITE" id="PS00078">
    <property type="entry name" value="COX2"/>
    <property type="match status" value="1"/>
</dbReference>
<keyword evidence="7" id="KW-1278">Translocase</keyword>
<gene>
    <name evidence="16" type="ORF">ACFOES_08245</name>
</gene>
<dbReference type="Gene3D" id="1.10.287.90">
    <property type="match status" value="1"/>
</dbReference>
<dbReference type="Proteomes" id="UP001595443">
    <property type="component" value="Unassembled WGS sequence"/>
</dbReference>
<dbReference type="InterPro" id="IPR002429">
    <property type="entry name" value="CcO_II-like_C"/>
</dbReference>
<sequence>MDRETRNHILWLSALWVVFSALGEWLVQVAVEHWPLIASTQGAVTGEAIFFLMRATVPVFVIVALIIGYSMIRFRVPQDDTQPAEAQFATNGLFIAGWVGLSVILNVIFIIYPGIYGLETLWSTARAATAGNALTVDVTAKQWEWDFSYPDQKIETTDKLVVPVDRPIHFILKSDDVMHSFWAPAWGIKKAVIPGETRNLVVTPTKVMDTLNDPTMRIQCAQICGAGHPVMRSELRVVSAADFDKWVAKKQDAAKQDSGSMKGMDMGGMNMGGSGSDQSGGMKMQDNGSGSMDMGSSDSGNADMGSMNMGGSSQSGARQMQDQSGGNMNMDSGNSASGSMDMSTDGQSDSGMKMPKNDTNGSGN</sequence>
<evidence type="ECO:0000256" key="4">
    <source>
        <dbReference type="ARBA" id="ARBA00022448"/>
    </source>
</evidence>
<evidence type="ECO:0000256" key="5">
    <source>
        <dbReference type="ARBA" id="ARBA00022692"/>
    </source>
</evidence>
<keyword evidence="17" id="KW-1185">Reference proteome</keyword>
<keyword evidence="4" id="KW-0813">Transport</keyword>
<keyword evidence="8" id="KW-0249">Electron transport</keyword>
<evidence type="ECO:0000256" key="1">
    <source>
        <dbReference type="ARBA" id="ARBA00004141"/>
    </source>
</evidence>
<dbReference type="InterPro" id="IPR001505">
    <property type="entry name" value="Copper_CuA"/>
</dbReference>
<evidence type="ECO:0000256" key="6">
    <source>
        <dbReference type="ARBA" id="ARBA00022723"/>
    </source>
</evidence>
<evidence type="ECO:0000256" key="8">
    <source>
        <dbReference type="ARBA" id="ARBA00022982"/>
    </source>
</evidence>
<feature type="compositionally biased region" description="Low complexity" evidence="13">
    <location>
        <begin position="276"/>
        <end position="317"/>
    </location>
</feature>
<protein>
    <recommendedName>
        <fullName evidence="3">cytochrome-c oxidase</fullName>
        <ecNumber evidence="3">7.1.1.9</ecNumber>
    </recommendedName>
</protein>
<dbReference type="PANTHER" id="PTHR22888:SF9">
    <property type="entry name" value="CYTOCHROME C OXIDASE SUBUNIT 2"/>
    <property type="match status" value="1"/>
</dbReference>
<feature type="transmembrane region" description="Helical" evidence="14">
    <location>
        <begin position="48"/>
        <end position="72"/>
    </location>
</feature>
<proteinExistence type="inferred from homology"/>
<dbReference type="Gene3D" id="2.60.40.420">
    <property type="entry name" value="Cupredoxins - blue copper proteins"/>
    <property type="match status" value="1"/>
</dbReference>
<accession>A0ABV7AGR6</accession>
<evidence type="ECO:0000256" key="13">
    <source>
        <dbReference type="SAM" id="MobiDB-lite"/>
    </source>
</evidence>
<evidence type="ECO:0000259" key="15">
    <source>
        <dbReference type="PROSITE" id="PS50857"/>
    </source>
</evidence>
<feature type="transmembrane region" description="Helical" evidence="14">
    <location>
        <begin position="9"/>
        <end position="28"/>
    </location>
</feature>
<dbReference type="SUPFAM" id="SSF49503">
    <property type="entry name" value="Cupredoxins"/>
    <property type="match status" value="1"/>
</dbReference>
<evidence type="ECO:0000256" key="7">
    <source>
        <dbReference type="ARBA" id="ARBA00022967"/>
    </source>
</evidence>
<evidence type="ECO:0000256" key="14">
    <source>
        <dbReference type="SAM" id="Phobius"/>
    </source>
</evidence>
<comment type="similarity">
    <text evidence="2">Belongs to the cytochrome c oxidase subunit 2 family.</text>
</comment>
<name>A0ABV7AGR6_9RHOB</name>
<keyword evidence="9 14" id="KW-1133">Transmembrane helix</keyword>
<dbReference type="CDD" id="cd13919">
    <property type="entry name" value="CuRO_HCO_II_like_5"/>
    <property type="match status" value="1"/>
</dbReference>